<gene>
    <name evidence="1" type="ORF">UFOPK4345_00520</name>
</gene>
<name>A0A6J7U9J2_9ZZZZ</name>
<dbReference type="AlphaFoldDB" id="A0A6J7U9J2"/>
<reference evidence="1" key="1">
    <citation type="submission" date="2020-05" db="EMBL/GenBank/DDBJ databases">
        <authorList>
            <person name="Chiriac C."/>
            <person name="Salcher M."/>
            <person name="Ghai R."/>
            <person name="Kavagutti S V."/>
        </authorList>
    </citation>
    <scope>NUCLEOTIDE SEQUENCE</scope>
</reference>
<organism evidence="1">
    <name type="scientific">freshwater metagenome</name>
    <dbReference type="NCBI Taxonomy" id="449393"/>
    <lineage>
        <taxon>unclassified sequences</taxon>
        <taxon>metagenomes</taxon>
        <taxon>ecological metagenomes</taxon>
    </lineage>
</organism>
<accession>A0A6J7U9J2</accession>
<dbReference type="EMBL" id="CAFBQV010000063">
    <property type="protein sequence ID" value="CAB5063164.1"/>
    <property type="molecule type" value="Genomic_DNA"/>
</dbReference>
<sequence>MDAWKNPIEDERGVDISQIHRQLQMSVEDRVLHMVEAANTFMEIRSHARFVDVP</sequence>
<protein>
    <submittedName>
        <fullName evidence="1">Unannotated protein</fullName>
    </submittedName>
</protein>
<proteinExistence type="predicted"/>
<evidence type="ECO:0000313" key="1">
    <source>
        <dbReference type="EMBL" id="CAB5063164.1"/>
    </source>
</evidence>